<feature type="signal peptide" evidence="3">
    <location>
        <begin position="1"/>
        <end position="17"/>
    </location>
</feature>
<proteinExistence type="predicted"/>
<gene>
    <name evidence="5" type="ORF">CLUP02_18070</name>
</gene>
<evidence type="ECO:0000256" key="3">
    <source>
        <dbReference type="SAM" id="SignalP"/>
    </source>
</evidence>
<feature type="region of interest" description="Disordered" evidence="2">
    <location>
        <begin position="925"/>
        <end position="944"/>
    </location>
</feature>
<dbReference type="GO" id="GO:0006357">
    <property type="term" value="P:regulation of transcription by RNA polymerase II"/>
    <property type="evidence" value="ECO:0007669"/>
    <property type="project" value="InterPro"/>
</dbReference>
<organism evidence="5 6">
    <name type="scientific">Colletotrichum lupini</name>
    <dbReference type="NCBI Taxonomy" id="145971"/>
    <lineage>
        <taxon>Eukaryota</taxon>
        <taxon>Fungi</taxon>
        <taxon>Dikarya</taxon>
        <taxon>Ascomycota</taxon>
        <taxon>Pezizomycotina</taxon>
        <taxon>Sordariomycetes</taxon>
        <taxon>Hypocreomycetidae</taxon>
        <taxon>Glomerellales</taxon>
        <taxon>Glomerellaceae</taxon>
        <taxon>Colletotrichum</taxon>
        <taxon>Colletotrichum acutatum species complex</taxon>
    </lineage>
</organism>
<feature type="region of interest" description="Disordered" evidence="2">
    <location>
        <begin position="299"/>
        <end position="357"/>
    </location>
</feature>
<feature type="compositionally biased region" description="Low complexity" evidence="2">
    <location>
        <begin position="326"/>
        <end position="348"/>
    </location>
</feature>
<feature type="compositionally biased region" description="Basic and acidic residues" evidence="2">
    <location>
        <begin position="299"/>
        <end position="314"/>
    </location>
</feature>
<feature type="domain" description="Cyclin N-terminal" evidence="4">
    <location>
        <begin position="376"/>
        <end position="495"/>
    </location>
</feature>
<dbReference type="Gene3D" id="1.10.472.10">
    <property type="entry name" value="Cyclin-like"/>
    <property type="match status" value="1"/>
</dbReference>
<evidence type="ECO:0000256" key="2">
    <source>
        <dbReference type="SAM" id="MobiDB-lite"/>
    </source>
</evidence>
<feature type="chain" id="PRO_5040179018" description="RNA polymerase II holoenzyme cyclin-like subunit" evidence="3">
    <location>
        <begin position="18"/>
        <end position="1011"/>
    </location>
</feature>
<feature type="compositionally biased region" description="Basic and acidic residues" evidence="2">
    <location>
        <begin position="925"/>
        <end position="934"/>
    </location>
</feature>
<evidence type="ECO:0000256" key="1">
    <source>
        <dbReference type="ARBA" id="ARBA00014912"/>
    </source>
</evidence>
<dbReference type="GO" id="GO:0016538">
    <property type="term" value="F:cyclin-dependent protein serine/threonine kinase regulator activity"/>
    <property type="evidence" value="ECO:0007669"/>
    <property type="project" value="InterPro"/>
</dbReference>
<name>A0A9Q8SFQ8_9PEZI</name>
<reference evidence="5" key="1">
    <citation type="journal article" date="2021" name="Mol. Plant Microbe Interact.">
        <title>Complete Genome Sequence of the Plant-Pathogenic Fungus Colletotrichum lupini.</title>
        <authorList>
            <person name="Baroncelli R."/>
            <person name="Pensec F."/>
            <person name="Da Lio D."/>
            <person name="Boufleur T."/>
            <person name="Vicente I."/>
            <person name="Sarrocco S."/>
            <person name="Picot A."/>
            <person name="Baraldi E."/>
            <person name="Sukno S."/>
            <person name="Thon M."/>
            <person name="Le Floch G."/>
        </authorList>
    </citation>
    <scope>NUCLEOTIDE SEQUENCE</scope>
    <source>
        <strain evidence="5">IMI 504893</strain>
    </source>
</reference>
<dbReference type="Proteomes" id="UP000830671">
    <property type="component" value="Chromosome 10"/>
</dbReference>
<evidence type="ECO:0000259" key="4">
    <source>
        <dbReference type="Pfam" id="PF00134"/>
    </source>
</evidence>
<evidence type="ECO:0000313" key="6">
    <source>
        <dbReference type="Proteomes" id="UP000830671"/>
    </source>
</evidence>
<dbReference type="KEGG" id="clup:CLUP02_18070"/>
<dbReference type="GeneID" id="73351984"/>
<dbReference type="Pfam" id="PF00134">
    <property type="entry name" value="Cyclin_N"/>
    <property type="match status" value="1"/>
</dbReference>
<keyword evidence="3" id="KW-0732">Signal</keyword>
<dbReference type="InterPro" id="IPR043198">
    <property type="entry name" value="Cyclin/Ssn8"/>
</dbReference>
<dbReference type="InterPro" id="IPR006671">
    <property type="entry name" value="Cyclin_N"/>
</dbReference>
<dbReference type="CDD" id="cd20546">
    <property type="entry name" value="CYCLIN_SpCG1C_ScCTK2-like_rpt2"/>
    <property type="match status" value="1"/>
</dbReference>
<dbReference type="SUPFAM" id="SSF47954">
    <property type="entry name" value="Cyclin-like"/>
    <property type="match status" value="2"/>
</dbReference>
<dbReference type="AlphaFoldDB" id="A0A9Q8SFQ8"/>
<sequence>MQFSKVLCVLFPVAVLAAPFKTFEVPTLDPNTVAPVVPAIDRRVPQADTYTPITSLHAQSARRNVQETGLLGPIANTAPVQGLTSRTSTPHAAGKDASVLRMKSPGIIPAGVTALNGYYVPTNPSIPGTSEIKQFDFTVDGHPKLIRVLHRQDRSVEPPRFRLRVVEHPNWATRSVRKRKVDWNAAVDAGPAPFTHPTATLPDIYKAVLETLGREISEATLEQINNLHKDDTTLDLPLEGDKVWFDDYSWIQLPVKRSSYLAIDPDDDGDSDDTGTVGDNDRYLDCDFDCGDAFADENEKTLQGDSDTAGKDCDGDYTMAPSGPKAQSVAQSAAATNNSAPAAEPAAAKGPHPGHMQVSCQFTSEQRLRRMLRDNKSDPAREDSYRLQGVQLIDNVRTMLRVPIKTFDTACVYFHWFRLSFRDAEYNYSDAAMACLFLACKVEDTIKKSKEILCAAYNIKNPEHPTTQDDKMFEQPSKIIIGLERLVLETVGFDFRCRYPQSALLKATKKILGPQSKTVFATAMEMSVDLYKTFAPVKQTTYALALGLLELSARLLGQGVDKVEKINYADFHTTRQNVVETVLDLLDLYTQHGKSTKLGVQFDLNKFIEVKIVINSEVDNTPGLVRYAHWCTNCDGGEDENLSNGVSVLKNISFFGSNSAKRNGRNQDGTMRFVFDPDRARQERKEVEAYYQPEMKKLFAHQPPLVSASGRSSNDGSLALFHDTIYQALESHSFPNHARPNSPPNSYQRDVDRGSHYPALFCDLPRSVNSDNPGNGSYNGRTGPIATTPEHRSIDRSEDHSLELILASFPYSFDESSMVASQSGSQNSVSIGCNALQDPQRFFATLPVMGNAAPSAQCSTITPSNMDNGIGFSGPRFPERQPSKAAQAFQASDFLTNEAAGDLIVVPGHPMSTKNAQVAALRDDNNRNKGRIDNSNRASYSQFPLGGSIRRRRDDCGLDRSSTPGDCPFCENFSGDAKRLSMLVKYHGVLNASALREISSGTTDLHIRRRN</sequence>
<protein>
    <recommendedName>
        <fullName evidence="1">RNA polymerase II holoenzyme cyclin-like subunit</fullName>
    </recommendedName>
</protein>
<dbReference type="RefSeq" id="XP_049138198.1">
    <property type="nucleotide sequence ID" value="XM_049296974.1"/>
</dbReference>
<accession>A0A9Q8SFQ8</accession>
<dbReference type="PANTHER" id="PTHR10026">
    <property type="entry name" value="CYCLIN"/>
    <property type="match status" value="1"/>
</dbReference>
<dbReference type="EMBL" id="CP019472">
    <property type="protein sequence ID" value="UQC76557.1"/>
    <property type="molecule type" value="Genomic_DNA"/>
</dbReference>
<feature type="region of interest" description="Disordered" evidence="2">
    <location>
        <begin position="768"/>
        <end position="791"/>
    </location>
</feature>
<dbReference type="InterPro" id="IPR036915">
    <property type="entry name" value="Cyclin-like_sf"/>
</dbReference>
<keyword evidence="6" id="KW-1185">Reference proteome</keyword>
<evidence type="ECO:0000313" key="5">
    <source>
        <dbReference type="EMBL" id="UQC76557.1"/>
    </source>
</evidence>
<feature type="compositionally biased region" description="Polar residues" evidence="2">
    <location>
        <begin position="768"/>
        <end position="780"/>
    </location>
</feature>